<protein>
    <recommendedName>
        <fullName evidence="4">LppA-like lipoprotein</fullName>
    </recommendedName>
</protein>
<evidence type="ECO:0008006" key="4">
    <source>
        <dbReference type="Google" id="ProtNLM"/>
    </source>
</evidence>
<reference evidence="2 3" key="1">
    <citation type="submission" date="2019-07" db="EMBL/GenBank/DDBJ databases">
        <title>Genomic Encyclopedia of Type Strains, Phase IV (KMG-IV): sequencing the most valuable type-strain genomes for metagenomic binning, comparative biology and taxonomic classification.</title>
        <authorList>
            <person name="Goeker M."/>
        </authorList>
    </citation>
    <scope>NUCLEOTIDE SEQUENCE [LARGE SCALE GENOMIC DNA]</scope>
    <source>
        <strain evidence="2 3">DSM 44831</strain>
    </source>
</reference>
<sequence>MGSGWLQRCLTQRVLEGRQCIVDQHRTHHRWGSRAGELPVKPALRTVLLAALCLIFTVTGCGSSGGPNVDESLTAPDAQRKIYAYMSQALTGMPDTTSLSKTPDVSDLAEKQNRPPLPNACWDGNVQSDGPRYISSSYWVVGIPPSAGKEYFDLFAESWKNNGWKTSAEMIGIARVDFPDGFGIKLNAGPDYRFMSLTGYSPCMPDTTIEDMDSDPRTIPHP</sequence>
<accession>A0ABQ6YF92</accession>
<feature type="compositionally biased region" description="Polar residues" evidence="1">
    <location>
        <begin position="94"/>
        <end position="103"/>
    </location>
</feature>
<evidence type="ECO:0000313" key="2">
    <source>
        <dbReference type="EMBL" id="KAF0835766.1"/>
    </source>
</evidence>
<dbReference type="EMBL" id="VMSD01000017">
    <property type="protein sequence ID" value="KAF0835766.1"/>
    <property type="molecule type" value="Genomic_DNA"/>
</dbReference>
<gene>
    <name evidence="2" type="ORF">FNL39_11712</name>
</gene>
<name>A0ABQ6YF92_9NOCA</name>
<comment type="caution">
    <text evidence="2">The sequence shown here is derived from an EMBL/GenBank/DDBJ whole genome shotgun (WGS) entry which is preliminary data.</text>
</comment>
<feature type="region of interest" description="Disordered" evidence="1">
    <location>
        <begin position="94"/>
        <end position="119"/>
    </location>
</feature>
<evidence type="ECO:0000256" key="1">
    <source>
        <dbReference type="SAM" id="MobiDB-lite"/>
    </source>
</evidence>
<dbReference type="Proteomes" id="UP000798951">
    <property type="component" value="Unassembled WGS sequence"/>
</dbReference>
<proteinExistence type="predicted"/>
<organism evidence="2 3">
    <name type="scientific">Nocardia caishijiensis</name>
    <dbReference type="NCBI Taxonomy" id="184756"/>
    <lineage>
        <taxon>Bacteria</taxon>
        <taxon>Bacillati</taxon>
        <taxon>Actinomycetota</taxon>
        <taxon>Actinomycetes</taxon>
        <taxon>Mycobacteriales</taxon>
        <taxon>Nocardiaceae</taxon>
        <taxon>Nocardia</taxon>
    </lineage>
</organism>
<keyword evidence="3" id="KW-1185">Reference proteome</keyword>
<evidence type="ECO:0000313" key="3">
    <source>
        <dbReference type="Proteomes" id="UP000798951"/>
    </source>
</evidence>